<comment type="caution">
    <text evidence="3">The sequence shown here is derived from an EMBL/GenBank/DDBJ whole genome shotgun (WGS) entry which is preliminary data.</text>
</comment>
<dbReference type="InterPro" id="IPR032675">
    <property type="entry name" value="LRR_dom_sf"/>
</dbReference>
<dbReference type="EMBL" id="JAFJZO010000036">
    <property type="protein sequence ID" value="KAG5490734.1"/>
    <property type="molecule type" value="Genomic_DNA"/>
</dbReference>
<keyword evidence="2" id="KW-0677">Repeat</keyword>
<organism evidence="3 4">
    <name type="scientific">Porcisia hertigi</name>
    <dbReference type="NCBI Taxonomy" id="2761500"/>
    <lineage>
        <taxon>Eukaryota</taxon>
        <taxon>Discoba</taxon>
        <taxon>Euglenozoa</taxon>
        <taxon>Kinetoplastea</taxon>
        <taxon>Metakinetoplastina</taxon>
        <taxon>Trypanosomatida</taxon>
        <taxon>Trypanosomatidae</taxon>
        <taxon>Leishmaniinae</taxon>
        <taxon>Porcisia</taxon>
    </lineage>
</organism>
<dbReference type="InterPro" id="IPR001611">
    <property type="entry name" value="Leu-rich_rpt"/>
</dbReference>
<evidence type="ECO:0000313" key="4">
    <source>
        <dbReference type="Proteomes" id="UP000674318"/>
    </source>
</evidence>
<dbReference type="AlphaFoldDB" id="A0A836HFV5"/>
<accession>A0A836HFV5</accession>
<evidence type="ECO:0000313" key="3">
    <source>
        <dbReference type="EMBL" id="KAG5490734.1"/>
    </source>
</evidence>
<dbReference type="Gene3D" id="3.80.10.10">
    <property type="entry name" value="Ribonuclease Inhibitor"/>
    <property type="match status" value="1"/>
</dbReference>
<evidence type="ECO:0000256" key="1">
    <source>
        <dbReference type="ARBA" id="ARBA00022614"/>
    </source>
</evidence>
<dbReference type="GeneID" id="94286982"/>
<dbReference type="PANTHER" id="PTHR18849:SF19">
    <property type="entry name" value="LEUCINE-RICH REPEAT PROTEIN (LRRP)"/>
    <property type="match status" value="1"/>
</dbReference>
<proteinExistence type="predicted"/>
<name>A0A836HFV5_9TRYP</name>
<keyword evidence="4" id="KW-1185">Reference proteome</keyword>
<protein>
    <submittedName>
        <fullName evidence="3">Uncharacterized protein</fullName>
    </submittedName>
</protein>
<gene>
    <name evidence="3" type="ORF">JKF63_00856</name>
</gene>
<dbReference type="SUPFAM" id="SSF52058">
    <property type="entry name" value="L domain-like"/>
    <property type="match status" value="1"/>
</dbReference>
<dbReference type="PROSITE" id="PS51450">
    <property type="entry name" value="LRR"/>
    <property type="match status" value="1"/>
</dbReference>
<reference evidence="3 4" key="1">
    <citation type="submission" date="2021-02" db="EMBL/GenBank/DDBJ databases">
        <title>Porcisia hertigi Genome sequencing and assembly.</title>
        <authorList>
            <person name="Almutairi H."/>
            <person name="Gatherer D."/>
        </authorList>
    </citation>
    <scope>NUCLEOTIDE SEQUENCE [LARGE SCALE GENOMIC DNA]</scope>
    <source>
        <strain evidence="3 4">C119</strain>
    </source>
</reference>
<keyword evidence="1" id="KW-0433">Leucine-rich repeat</keyword>
<dbReference type="KEGG" id="phet:94286982"/>
<evidence type="ECO:0000256" key="2">
    <source>
        <dbReference type="ARBA" id="ARBA00022737"/>
    </source>
</evidence>
<sequence>MHAQLSSQSNAMSECDTANILTENDCLTFSQQYDPELIFHVSVPRKGYQRIGPNAFLRCGVLRVLDVSGNKLSTLSGLEIIAPQLTFLNAAENSLHDISALVKCASLQRCFLEGNMLASVDSLQPLVALPCLVELVLQRHVPFANIDQRNGIHHRVSDEMLLLDNPVCRDVAAYKEQFLAKVPHVRWVDGVFASSRTKALAGCPATELDGTIETTTTAIVDAAVSSFQSIRQQMTGNLNEETALRRQLECAADRCNPKAMTTGSPPPQGQ</sequence>
<dbReference type="OrthoDB" id="433501at2759"/>
<dbReference type="RefSeq" id="XP_067753062.1">
    <property type="nucleotide sequence ID" value="XM_067896905.1"/>
</dbReference>
<dbReference type="Proteomes" id="UP000674318">
    <property type="component" value="Unassembled WGS sequence"/>
</dbReference>
<dbReference type="PANTHER" id="PTHR18849">
    <property type="entry name" value="LEUCINE RICH REPEAT PROTEIN"/>
    <property type="match status" value="1"/>
</dbReference>